<dbReference type="InterPro" id="IPR015797">
    <property type="entry name" value="NUDIX_hydrolase-like_dom_sf"/>
</dbReference>
<gene>
    <name evidence="3" type="ORF">DCO56_11375</name>
</gene>
<evidence type="ECO:0000313" key="3">
    <source>
        <dbReference type="EMBL" id="PUV23972.1"/>
    </source>
</evidence>
<dbReference type="Gene3D" id="3.90.79.10">
    <property type="entry name" value="Nucleoside Triphosphate Pyrophosphohydrolase"/>
    <property type="match status" value="1"/>
</dbReference>
<reference evidence="3 4" key="1">
    <citation type="submission" date="2018-04" db="EMBL/GenBank/DDBJ databases">
        <title>Sphingobacterium sp. M46 Genome.</title>
        <authorList>
            <person name="Cheng J."/>
            <person name="Li Y."/>
        </authorList>
    </citation>
    <scope>NUCLEOTIDE SEQUENCE [LARGE SCALE GENOMIC DNA]</scope>
    <source>
        <strain evidence="3 4">M46</strain>
    </source>
</reference>
<dbReference type="InterPro" id="IPR000086">
    <property type="entry name" value="NUDIX_hydrolase_dom"/>
</dbReference>
<sequence>MDNKIIDKVALINILDKKVLVALSKFKLKLYLPGGKRESDESDIECLKREIKEELNVEIKEDSVRYFGTFEAPADGKDAGIMVRMKCYFADYSGVPEAANEIHSFEWINYTEKHKASAVVNLILDKLKEQDLID</sequence>
<keyword evidence="1" id="KW-0378">Hydrolase</keyword>
<keyword evidence="4" id="KW-1185">Reference proteome</keyword>
<name>A0A363NT32_9SPHI</name>
<evidence type="ECO:0000259" key="2">
    <source>
        <dbReference type="PROSITE" id="PS51462"/>
    </source>
</evidence>
<dbReference type="InterPro" id="IPR020084">
    <property type="entry name" value="NUDIX_hydrolase_CS"/>
</dbReference>
<dbReference type="EMBL" id="QCXX01000003">
    <property type="protein sequence ID" value="PUV23972.1"/>
    <property type="molecule type" value="Genomic_DNA"/>
</dbReference>
<evidence type="ECO:0000313" key="4">
    <source>
        <dbReference type="Proteomes" id="UP000250831"/>
    </source>
</evidence>
<accession>A0A363NT32</accession>
<dbReference type="AlphaFoldDB" id="A0A363NT32"/>
<organism evidence="3 4">
    <name type="scientific">Sphingobacterium athyrii</name>
    <dbReference type="NCBI Taxonomy" id="2152717"/>
    <lineage>
        <taxon>Bacteria</taxon>
        <taxon>Pseudomonadati</taxon>
        <taxon>Bacteroidota</taxon>
        <taxon>Sphingobacteriia</taxon>
        <taxon>Sphingobacteriales</taxon>
        <taxon>Sphingobacteriaceae</taxon>
        <taxon>Sphingobacterium</taxon>
    </lineage>
</organism>
<dbReference type="PROSITE" id="PS51462">
    <property type="entry name" value="NUDIX"/>
    <property type="match status" value="1"/>
</dbReference>
<evidence type="ECO:0000256" key="1">
    <source>
        <dbReference type="ARBA" id="ARBA00022801"/>
    </source>
</evidence>
<dbReference type="SUPFAM" id="SSF55811">
    <property type="entry name" value="Nudix"/>
    <property type="match status" value="1"/>
</dbReference>
<feature type="domain" description="Nudix hydrolase" evidence="2">
    <location>
        <begin position="1"/>
        <end position="132"/>
    </location>
</feature>
<proteinExistence type="predicted"/>
<dbReference type="RefSeq" id="WP_108633901.1">
    <property type="nucleotide sequence ID" value="NZ_QCXX01000003.1"/>
</dbReference>
<dbReference type="OrthoDB" id="3532303at2"/>
<dbReference type="Proteomes" id="UP000250831">
    <property type="component" value="Unassembled WGS sequence"/>
</dbReference>
<dbReference type="Pfam" id="PF00293">
    <property type="entry name" value="NUDIX"/>
    <property type="match status" value="1"/>
</dbReference>
<dbReference type="GO" id="GO:0016787">
    <property type="term" value="F:hydrolase activity"/>
    <property type="evidence" value="ECO:0007669"/>
    <property type="project" value="UniProtKB-KW"/>
</dbReference>
<dbReference type="PROSITE" id="PS00893">
    <property type="entry name" value="NUDIX_BOX"/>
    <property type="match status" value="1"/>
</dbReference>
<dbReference type="CDD" id="cd04690">
    <property type="entry name" value="NUDIX_Hydrolase"/>
    <property type="match status" value="1"/>
</dbReference>
<protein>
    <submittedName>
        <fullName evidence="3">DNA mismatch repair protein MutT</fullName>
    </submittedName>
</protein>
<comment type="caution">
    <text evidence="3">The sequence shown here is derived from an EMBL/GenBank/DDBJ whole genome shotgun (WGS) entry which is preliminary data.</text>
</comment>